<proteinExistence type="predicted"/>
<dbReference type="InterPro" id="IPR013752">
    <property type="entry name" value="KPA_reductase"/>
</dbReference>
<dbReference type="Gene3D" id="3.40.50.720">
    <property type="entry name" value="NAD(P)-binding Rossmann-like Domain"/>
    <property type="match status" value="1"/>
</dbReference>
<dbReference type="InterPro" id="IPR008927">
    <property type="entry name" value="6-PGluconate_DH-like_C_sf"/>
</dbReference>
<dbReference type="GO" id="GO:0005737">
    <property type="term" value="C:cytoplasm"/>
    <property type="evidence" value="ECO:0007669"/>
    <property type="project" value="TreeGrafter"/>
</dbReference>
<accession>A0A9W9E1B6</accession>
<evidence type="ECO:0000313" key="3">
    <source>
        <dbReference type="EMBL" id="KAJ4496071.1"/>
    </source>
</evidence>
<dbReference type="PANTHER" id="PTHR21708">
    <property type="entry name" value="PROBABLE 2-DEHYDROPANTOATE 2-REDUCTASE"/>
    <property type="match status" value="1"/>
</dbReference>
<dbReference type="Proteomes" id="UP001150238">
    <property type="component" value="Unassembled WGS sequence"/>
</dbReference>
<dbReference type="SUPFAM" id="SSF51735">
    <property type="entry name" value="NAD(P)-binding Rossmann-fold domains"/>
    <property type="match status" value="1"/>
</dbReference>
<dbReference type="Gene3D" id="1.10.1040.10">
    <property type="entry name" value="N-(1-d-carboxylethyl)-l-norvaline Dehydrogenase, domain 2"/>
    <property type="match status" value="1"/>
</dbReference>
<dbReference type="InterPro" id="IPR013332">
    <property type="entry name" value="KPR_N"/>
</dbReference>
<sequence length="398" mass="43417">MATSSKEILLVGLGAVGSICAFCLKKGGLARITVVARSSHALVNDHGVHIKSRRYGEIIGWKPDRLCRSVSDAADQKYDYVIVTSKALPDLITTSTMLAPLLSSTYTKHFGQPIYALFQNGLKVEQDLYDALVALGEQPNSKIISTSLYTMTNITTPGVVEHLSMADSIFLGIYRHGDFTTCVNSDEETKILAGLAAPLDSGGFQVQLVPEIQRKKLAKNLINVVFASTATLTNYTVPALFRLAPKKCSTPYEPYLEPQTASLINQYTIPVLRAMLIEVEALARALGFPDTKDGFPSSLVDETIANQKRMHEDPRNTHVPSMLLDARKGQPIEVEVIVGSIVIMARERGVPVPVSPDFAKSATLLNRPQRIETLYALLLVIQNQALGRKLSSPALEIS</sequence>
<name>A0A9W9E1B6_9AGAR</name>
<dbReference type="EMBL" id="JANVFS010000001">
    <property type="protein sequence ID" value="KAJ4496071.1"/>
    <property type="molecule type" value="Genomic_DNA"/>
</dbReference>
<dbReference type="PANTHER" id="PTHR21708:SF43">
    <property type="entry name" value="KETOPANTOATE REDUCTASE C-TERMINAL DOMAIN-CONTAINING PROTEIN"/>
    <property type="match status" value="1"/>
</dbReference>
<dbReference type="Pfam" id="PF02558">
    <property type="entry name" value="ApbA"/>
    <property type="match status" value="1"/>
</dbReference>
<dbReference type="InterPro" id="IPR036291">
    <property type="entry name" value="NAD(P)-bd_dom_sf"/>
</dbReference>
<reference evidence="3" key="2">
    <citation type="journal article" date="2023" name="Proc. Natl. Acad. Sci. U.S.A.">
        <title>A global phylogenomic analysis of the shiitake genus Lentinula.</title>
        <authorList>
            <person name="Sierra-Patev S."/>
            <person name="Min B."/>
            <person name="Naranjo-Ortiz M."/>
            <person name="Looney B."/>
            <person name="Konkel Z."/>
            <person name="Slot J.C."/>
            <person name="Sakamoto Y."/>
            <person name="Steenwyk J.L."/>
            <person name="Rokas A."/>
            <person name="Carro J."/>
            <person name="Camarero S."/>
            <person name="Ferreira P."/>
            <person name="Molpeceres G."/>
            <person name="Ruiz-Duenas F.J."/>
            <person name="Serrano A."/>
            <person name="Henrissat B."/>
            <person name="Drula E."/>
            <person name="Hughes K.W."/>
            <person name="Mata J.L."/>
            <person name="Ishikawa N.K."/>
            <person name="Vargas-Isla R."/>
            <person name="Ushijima S."/>
            <person name="Smith C.A."/>
            <person name="Donoghue J."/>
            <person name="Ahrendt S."/>
            <person name="Andreopoulos W."/>
            <person name="He G."/>
            <person name="LaButti K."/>
            <person name="Lipzen A."/>
            <person name="Ng V."/>
            <person name="Riley R."/>
            <person name="Sandor L."/>
            <person name="Barry K."/>
            <person name="Martinez A.T."/>
            <person name="Xiao Y."/>
            <person name="Gibbons J.G."/>
            <person name="Terashima K."/>
            <person name="Grigoriev I.V."/>
            <person name="Hibbett D."/>
        </authorList>
    </citation>
    <scope>NUCLEOTIDE SEQUENCE</scope>
    <source>
        <strain evidence="3">Sp2 HRB7682 ss15</strain>
    </source>
</reference>
<evidence type="ECO:0000259" key="1">
    <source>
        <dbReference type="Pfam" id="PF02558"/>
    </source>
</evidence>
<reference evidence="3" key="1">
    <citation type="submission" date="2022-08" db="EMBL/GenBank/DDBJ databases">
        <authorList>
            <consortium name="DOE Joint Genome Institute"/>
            <person name="Min B."/>
            <person name="Riley R."/>
            <person name="Sierra-Patev S."/>
            <person name="Naranjo-Ortiz M."/>
            <person name="Looney B."/>
            <person name="Konkel Z."/>
            <person name="Slot J.C."/>
            <person name="Sakamoto Y."/>
            <person name="Steenwyk J.L."/>
            <person name="Rokas A."/>
            <person name="Carro J."/>
            <person name="Camarero S."/>
            <person name="Ferreira P."/>
            <person name="Molpeceres G."/>
            <person name="Ruiz-Duenas F.J."/>
            <person name="Serrano A."/>
            <person name="Henrissat B."/>
            <person name="Drula E."/>
            <person name="Hughes K.W."/>
            <person name="Mata J.L."/>
            <person name="Ishikawa N.K."/>
            <person name="Vargas-Isla R."/>
            <person name="Ushijima S."/>
            <person name="Smith C.A."/>
            <person name="Ahrendt S."/>
            <person name="Andreopoulos W."/>
            <person name="He G."/>
            <person name="Labutti K."/>
            <person name="Lipzen A."/>
            <person name="Ng V."/>
            <person name="Sandor L."/>
            <person name="Barry K."/>
            <person name="Martinez A.T."/>
            <person name="Xiao Y."/>
            <person name="Gibbons J.G."/>
            <person name="Terashima K."/>
            <person name="Hibbett D.S."/>
            <person name="Grigoriev I.V."/>
        </authorList>
    </citation>
    <scope>NUCLEOTIDE SEQUENCE</scope>
    <source>
        <strain evidence="3">Sp2 HRB7682 ss15</strain>
    </source>
</reference>
<dbReference type="SUPFAM" id="SSF48179">
    <property type="entry name" value="6-phosphogluconate dehydrogenase C-terminal domain-like"/>
    <property type="match status" value="1"/>
</dbReference>
<dbReference type="InterPro" id="IPR013328">
    <property type="entry name" value="6PGD_dom2"/>
</dbReference>
<feature type="domain" description="Ketopantoate reductase C-terminal" evidence="2">
    <location>
        <begin position="263"/>
        <end position="354"/>
    </location>
</feature>
<comment type="caution">
    <text evidence="3">The sequence shown here is derived from an EMBL/GenBank/DDBJ whole genome shotgun (WGS) entry which is preliminary data.</text>
</comment>
<dbReference type="AlphaFoldDB" id="A0A9W9E1B6"/>
<feature type="domain" description="Ketopantoate reductase N-terminal" evidence="1">
    <location>
        <begin position="8"/>
        <end position="172"/>
    </location>
</feature>
<organism evidence="3 4">
    <name type="scientific">Lentinula lateritia</name>
    <dbReference type="NCBI Taxonomy" id="40482"/>
    <lineage>
        <taxon>Eukaryota</taxon>
        <taxon>Fungi</taxon>
        <taxon>Dikarya</taxon>
        <taxon>Basidiomycota</taxon>
        <taxon>Agaricomycotina</taxon>
        <taxon>Agaricomycetes</taxon>
        <taxon>Agaricomycetidae</taxon>
        <taxon>Agaricales</taxon>
        <taxon>Marasmiineae</taxon>
        <taxon>Omphalotaceae</taxon>
        <taxon>Lentinula</taxon>
    </lineage>
</organism>
<dbReference type="Pfam" id="PF08546">
    <property type="entry name" value="ApbA_C"/>
    <property type="match status" value="1"/>
</dbReference>
<evidence type="ECO:0000313" key="4">
    <source>
        <dbReference type="Proteomes" id="UP001150238"/>
    </source>
</evidence>
<evidence type="ECO:0000259" key="2">
    <source>
        <dbReference type="Pfam" id="PF08546"/>
    </source>
</evidence>
<dbReference type="InterPro" id="IPR051402">
    <property type="entry name" value="KPR-Related"/>
</dbReference>
<gene>
    <name evidence="3" type="ORF">C8J55DRAFT_10490</name>
</gene>
<protein>
    <submittedName>
        <fullName evidence="3">Ketopantoate reductase PanE/ApbA-domain-containing protein</fullName>
    </submittedName>
</protein>